<dbReference type="InterPro" id="IPR023614">
    <property type="entry name" value="Porin_dom_sf"/>
</dbReference>
<dbReference type="PRINTS" id="PR00182">
    <property type="entry name" value="ECOLNEIPORIN"/>
</dbReference>
<name>A0A7H4LU34_9ENTR</name>
<dbReference type="Proteomes" id="UP000255050">
    <property type="component" value="Unassembled WGS sequence"/>
</dbReference>
<proteinExistence type="inferred from homology"/>
<keyword evidence="3 5" id="KW-0732">Signal</keyword>
<dbReference type="EMBL" id="JARTTH020000001">
    <property type="protein sequence ID" value="MEC6052014.1"/>
    <property type="molecule type" value="Genomic_DNA"/>
</dbReference>
<dbReference type="RefSeq" id="WP_201162451.1">
    <property type="nucleotide sequence ID" value="NZ_CP089407.1"/>
</dbReference>
<dbReference type="PANTHER" id="PTHR34501:SF2">
    <property type="entry name" value="OUTER MEMBRANE PORIN F-RELATED"/>
    <property type="match status" value="1"/>
</dbReference>
<dbReference type="AlphaFoldDB" id="A0A7H4LU34"/>
<reference evidence="6" key="2">
    <citation type="journal article" date="2023" name="Nat. Commun.">
        <title>Genomic dissection of endemic carbapenem resistance reveals metallo-beta-lactamase dissemination through clonal, plasmid and integron transfer.</title>
        <authorList>
            <person name="Macesic N."/>
            <person name="Hawkey J."/>
            <person name="Vezina B."/>
            <person name="Wisniewski J.A."/>
            <person name="Cottingham H."/>
            <person name="Blakeway L.V."/>
            <person name="Harshegyi T."/>
            <person name="Pragastis K."/>
            <person name="Badoordeen G.Z."/>
            <person name="Dennison A."/>
            <person name="Spelman D.W."/>
            <person name="Jenney A.W.J."/>
            <person name="Peleg A.Y."/>
        </authorList>
    </citation>
    <scope>NUCLEOTIDE SEQUENCE</scope>
    <source>
        <strain evidence="6">CPO078</strain>
    </source>
</reference>
<dbReference type="Pfam" id="PF00267">
    <property type="entry name" value="Porin_1"/>
    <property type="match status" value="1"/>
</dbReference>
<dbReference type="InterPro" id="IPR001897">
    <property type="entry name" value="Porin_gammaproteobac"/>
</dbReference>
<evidence type="ECO:0000256" key="1">
    <source>
        <dbReference type="ARBA" id="ARBA00004571"/>
    </source>
</evidence>
<dbReference type="EMBL" id="UGJR01000002">
    <property type="protein sequence ID" value="STR39660.1"/>
    <property type="molecule type" value="Genomic_DNA"/>
</dbReference>
<accession>A0A7H4LU34</accession>
<dbReference type="SUPFAM" id="SSF56935">
    <property type="entry name" value="Porins"/>
    <property type="match status" value="1"/>
</dbReference>
<dbReference type="GO" id="GO:0034220">
    <property type="term" value="P:monoatomic ion transmembrane transport"/>
    <property type="evidence" value="ECO:0007669"/>
    <property type="project" value="InterPro"/>
</dbReference>
<keyword evidence="4" id="KW-0472">Membrane</keyword>
<evidence type="ECO:0000256" key="4">
    <source>
        <dbReference type="ARBA" id="ARBA00023136"/>
    </source>
</evidence>
<evidence type="ECO:0000313" key="8">
    <source>
        <dbReference type="Proteomes" id="UP000255050"/>
    </source>
</evidence>
<evidence type="ECO:0000256" key="3">
    <source>
        <dbReference type="ARBA" id="ARBA00022729"/>
    </source>
</evidence>
<dbReference type="Proteomes" id="UP001175817">
    <property type="component" value="Unassembled WGS sequence"/>
</dbReference>
<feature type="signal peptide" evidence="5">
    <location>
        <begin position="1"/>
        <end position="20"/>
    </location>
</feature>
<dbReference type="CDD" id="cd00342">
    <property type="entry name" value="gram_neg_porins"/>
    <property type="match status" value="1"/>
</dbReference>
<evidence type="ECO:0000256" key="2">
    <source>
        <dbReference type="ARBA" id="ARBA00007539"/>
    </source>
</evidence>
<dbReference type="Gene3D" id="2.40.160.10">
    <property type="entry name" value="Porin"/>
    <property type="match status" value="1"/>
</dbReference>
<comment type="caution">
    <text evidence="7">The sequence shown here is derived from an EMBL/GenBank/DDBJ whole genome shotgun (WGS) entry which is preliminary data.</text>
</comment>
<reference evidence="6" key="3">
    <citation type="submission" date="2024-01" db="EMBL/GenBank/DDBJ databases">
        <authorList>
            <person name="Macesic N."/>
        </authorList>
    </citation>
    <scope>NUCLEOTIDE SEQUENCE</scope>
    <source>
        <strain evidence="6">CPO078</strain>
    </source>
</reference>
<dbReference type="InterPro" id="IPR050298">
    <property type="entry name" value="Gram-neg_bact_OMP"/>
</dbReference>
<dbReference type="PRINTS" id="PR00183">
    <property type="entry name" value="ECOLIPORIN"/>
</dbReference>
<sequence>MKKINTSVTILAFICGTANAAIIYDKDGSKIDLNGRVKAEYYFSNDNSKNGDQTNSRLGFKVDSRIDENLAGFGVWQYQFGANRPESDSSGNRNRLAYAGLRDNRFGSFSYGRSYGIMYNVSNFTDRLPELGCETVKYTDVYMTGRSTGQAIWSTADLFGFVDGFNLAVEYQGKNESSRGINKQNGDGVGISALYSLENFTLGTAYSNSDRTDAQIAQGKTQPGLYASGSKAEMWITGIKYDSDSLYMAAIYGESRNMTPFGSGYIADKTQNFEAVTQYIFNNGLKPSLAYLQSTANSQNSGKNVDIVKYIDIGATWDLSKNIAVLVEYKINLINSSDYTKSVKISTDDIIVTGINYTF</sequence>
<dbReference type="InterPro" id="IPR033900">
    <property type="entry name" value="Gram_neg_porin_domain"/>
</dbReference>
<dbReference type="GO" id="GO:0009279">
    <property type="term" value="C:cell outer membrane"/>
    <property type="evidence" value="ECO:0007669"/>
    <property type="project" value="UniProtKB-SubCell"/>
</dbReference>
<dbReference type="GO" id="GO:0015288">
    <property type="term" value="F:porin activity"/>
    <property type="evidence" value="ECO:0007669"/>
    <property type="project" value="InterPro"/>
</dbReference>
<reference evidence="7 8" key="1">
    <citation type="submission" date="2018-06" db="EMBL/GenBank/DDBJ databases">
        <authorList>
            <consortium name="Pathogen Informatics"/>
            <person name="Doyle S."/>
        </authorList>
    </citation>
    <scope>NUCLEOTIDE SEQUENCE [LARGE SCALE GENOMIC DNA]</scope>
    <source>
        <strain evidence="7 8">NCTC11694</strain>
    </source>
</reference>
<evidence type="ECO:0000313" key="7">
    <source>
        <dbReference type="EMBL" id="STR39660.1"/>
    </source>
</evidence>
<evidence type="ECO:0000256" key="5">
    <source>
        <dbReference type="SAM" id="SignalP"/>
    </source>
</evidence>
<protein>
    <submittedName>
        <fullName evidence="6 7">Porin</fullName>
    </submittedName>
</protein>
<evidence type="ECO:0000313" key="6">
    <source>
        <dbReference type="EMBL" id="MEC6052014.1"/>
    </source>
</evidence>
<feature type="chain" id="PRO_5028880414" evidence="5">
    <location>
        <begin position="21"/>
        <end position="359"/>
    </location>
</feature>
<gene>
    <name evidence="7" type="primary">ompD_2</name>
    <name evidence="7" type="ORF">NCTC11694_00803</name>
    <name evidence="6" type="ORF">QAB24_016060</name>
</gene>
<comment type="subcellular location">
    <subcellularLocation>
        <location evidence="1">Cell outer membrane</location>
        <topology evidence="1">Multi-pass membrane protein</topology>
    </subcellularLocation>
</comment>
<comment type="similarity">
    <text evidence="2">Belongs to the Gram-negative porin family.</text>
</comment>
<organism evidence="7 8">
    <name type="scientific">Klebsiella michiganensis</name>
    <dbReference type="NCBI Taxonomy" id="1134687"/>
    <lineage>
        <taxon>Bacteria</taxon>
        <taxon>Pseudomonadati</taxon>
        <taxon>Pseudomonadota</taxon>
        <taxon>Gammaproteobacteria</taxon>
        <taxon>Enterobacterales</taxon>
        <taxon>Enterobacteriaceae</taxon>
        <taxon>Klebsiella/Raoultella group</taxon>
        <taxon>Klebsiella</taxon>
    </lineage>
</organism>
<dbReference type="InterPro" id="IPR001702">
    <property type="entry name" value="Porin_Gram-ve"/>
</dbReference>
<dbReference type="PANTHER" id="PTHR34501">
    <property type="entry name" value="PROTEIN YDDL-RELATED"/>
    <property type="match status" value="1"/>
</dbReference>